<dbReference type="EMBL" id="BGZP01000003">
    <property type="protein sequence ID" value="GBR77532.1"/>
    <property type="molecule type" value="Genomic_DNA"/>
</dbReference>
<comment type="caution">
    <text evidence="2">The sequence shown here is derived from an EMBL/GenBank/DDBJ whole genome shotgun (WGS) entry which is preliminary data.</text>
</comment>
<organism evidence="2 3">
    <name type="scientific">Candidatus Termititenax dinenymphae</name>
    <dbReference type="NCBI Taxonomy" id="2218523"/>
    <lineage>
        <taxon>Bacteria</taxon>
        <taxon>Bacillati</taxon>
        <taxon>Candidatus Margulisiibacteriota</taxon>
        <taxon>Candidatus Termititenacia</taxon>
        <taxon>Candidatus Termititenacales</taxon>
        <taxon>Candidatus Termititenacaceae</taxon>
        <taxon>Candidatus Termititenax</taxon>
    </lineage>
</organism>
<proteinExistence type="predicted"/>
<gene>
    <name evidence="2" type="ORF">RDn1_191</name>
</gene>
<evidence type="ECO:0000256" key="1">
    <source>
        <dbReference type="SAM" id="MobiDB-lite"/>
    </source>
</evidence>
<feature type="region of interest" description="Disordered" evidence="1">
    <location>
        <begin position="1"/>
        <end position="44"/>
    </location>
</feature>
<name>A0A388TKF5_9BACT</name>
<dbReference type="Proteomes" id="UP000282196">
    <property type="component" value="Unassembled WGS sequence"/>
</dbReference>
<dbReference type="AlphaFoldDB" id="A0A388TKF5"/>
<evidence type="ECO:0000313" key="3">
    <source>
        <dbReference type="Proteomes" id="UP000282196"/>
    </source>
</evidence>
<sequence>MSGSAEFDLYDNAAIDEELFKPQEKTKQEKDEDKDGQPSEDDQAKIVLPQPTNTHMAITNNFQLDSRQEINQHKKQVQIHSRLKAKHGVFAKTVFGRIIDHTDTAQVLQAARDFYTMLERGLYKEARTQFRLMTSDLQEAITYSLLRESGLDLKPLRADLLGLLKDAQLSTELKELAGAELSHVKENPLTGFLAGMKSSADVLTGYLDELPLGGKPEFVRLERALYKTIEQSVIAEYGILREHLLYTHGNVKENRSMLLAGQMGLREFAEYLDNTIIGLENVCFSFTEKLPEGQTVFKDAVLAAQAQINKYIADTMRQIYQDTPDNIIFKLSADAYFLLNDALIRLNETQLSVLFCDLDSVPIGQPDELAFLDECYEYISQCKSGTAVALNVIGQIFRLPAAELSGWEHGKLDELHKLSEFLGQARAALREFAKKLEDIKKIKKLENVLVVLNTFFRGLSELEKILTAKVSINKSGALKSSLTKYRLLQESDKWQNAVAVISDFSQNNI</sequence>
<evidence type="ECO:0000313" key="2">
    <source>
        <dbReference type="EMBL" id="GBR77532.1"/>
    </source>
</evidence>
<protein>
    <submittedName>
        <fullName evidence="2">Uncharacterized protein</fullName>
    </submittedName>
</protein>
<feature type="compositionally biased region" description="Basic and acidic residues" evidence="1">
    <location>
        <begin position="18"/>
        <end position="37"/>
    </location>
</feature>
<keyword evidence="3" id="KW-1185">Reference proteome</keyword>
<accession>A0A388TKF5</accession>
<reference evidence="2 3" key="1">
    <citation type="journal article" date="2019" name="ISME J.">
        <title>Genome analyses of uncultured TG2/ZB3 bacteria in 'Margulisbacteria' specifically attached to ectosymbiotic spirochetes of protists in the termite gut.</title>
        <authorList>
            <person name="Utami Y.D."/>
            <person name="Kuwahara H."/>
            <person name="Igai K."/>
            <person name="Murakami T."/>
            <person name="Sugaya K."/>
            <person name="Morikawa T."/>
            <person name="Nagura Y."/>
            <person name="Yuki M."/>
            <person name="Deevong P."/>
            <person name="Inoue T."/>
            <person name="Kihara K."/>
            <person name="Lo N."/>
            <person name="Yamada A."/>
            <person name="Ohkuma M."/>
            <person name="Hongoh Y."/>
        </authorList>
    </citation>
    <scope>NUCLEOTIDE SEQUENCE [LARGE SCALE GENOMIC DNA]</scope>
    <source>
        <strain evidence="2">RsDinE6-01</strain>
    </source>
</reference>